<evidence type="ECO:0008006" key="3">
    <source>
        <dbReference type="Google" id="ProtNLM"/>
    </source>
</evidence>
<comment type="caution">
    <text evidence="1">The sequence shown here is derived from an EMBL/GenBank/DDBJ whole genome shotgun (WGS) entry which is preliminary data.</text>
</comment>
<dbReference type="EMBL" id="BAABBW010000002">
    <property type="protein sequence ID" value="GAA4172038.1"/>
    <property type="molecule type" value="Genomic_DNA"/>
</dbReference>
<reference evidence="2" key="1">
    <citation type="journal article" date="2019" name="Int. J. Syst. Evol. Microbiol.">
        <title>The Global Catalogue of Microorganisms (GCM) 10K type strain sequencing project: providing services to taxonomists for standard genome sequencing and annotation.</title>
        <authorList>
            <consortium name="The Broad Institute Genomics Platform"/>
            <consortium name="The Broad Institute Genome Sequencing Center for Infectious Disease"/>
            <person name="Wu L."/>
            <person name="Ma J."/>
        </authorList>
    </citation>
    <scope>NUCLEOTIDE SEQUENCE [LARGE SCALE GENOMIC DNA]</scope>
    <source>
        <strain evidence="2">JCM 17591</strain>
    </source>
</reference>
<evidence type="ECO:0000313" key="1">
    <source>
        <dbReference type="EMBL" id="GAA4172038.1"/>
    </source>
</evidence>
<evidence type="ECO:0000313" key="2">
    <source>
        <dbReference type="Proteomes" id="UP001501079"/>
    </source>
</evidence>
<keyword evidence="2" id="KW-1185">Reference proteome</keyword>
<gene>
    <name evidence="1" type="ORF">GCM10022287_12270</name>
</gene>
<accession>A0ABP7ZWB5</accession>
<protein>
    <recommendedName>
        <fullName evidence="3">DUF222 domain-containing protein</fullName>
    </recommendedName>
</protein>
<name>A0ABP7ZWB5_9MICO</name>
<dbReference type="Proteomes" id="UP001501079">
    <property type="component" value="Unassembled WGS sequence"/>
</dbReference>
<organism evidence="1 2">
    <name type="scientific">Gryllotalpicola koreensis</name>
    <dbReference type="NCBI Taxonomy" id="993086"/>
    <lineage>
        <taxon>Bacteria</taxon>
        <taxon>Bacillati</taxon>
        <taxon>Actinomycetota</taxon>
        <taxon>Actinomycetes</taxon>
        <taxon>Micrococcales</taxon>
        <taxon>Microbacteriaceae</taxon>
        <taxon>Gryllotalpicola</taxon>
    </lineage>
</organism>
<sequence>MALTLCEFGHVATTAQLVASVHGQHSVVDVYQLSRDIVRVRRGLQACNHLTEDELDALRVGGLLDCVSLLRIHGIDAPQDGRLHVRVPRHAGRTLAAVADGREVARHWAPLRWPLPSRAAAARAVHDHKPVPSRAQVMLADALEQARLCTGLELRVPHSPNGGSLST</sequence>
<proteinExistence type="predicted"/>
<dbReference type="RefSeq" id="WP_344752410.1">
    <property type="nucleotide sequence ID" value="NZ_BAABBW010000002.1"/>
</dbReference>